<dbReference type="AlphaFoldDB" id="A0A9P8CAU9"/>
<name>A0A9P8CAU9_9HELO</name>
<dbReference type="OrthoDB" id="4325529at2759"/>
<dbReference type="EMBL" id="MU254747">
    <property type="protein sequence ID" value="KAG9239895.1"/>
    <property type="molecule type" value="Genomic_DNA"/>
</dbReference>
<keyword evidence="2" id="KW-1185">Reference proteome</keyword>
<reference evidence="1" key="1">
    <citation type="journal article" date="2021" name="IMA Fungus">
        <title>Genomic characterization of three marine fungi, including Emericellopsis atlantica sp. nov. with signatures of a generalist lifestyle and marine biomass degradation.</title>
        <authorList>
            <person name="Hagestad O.C."/>
            <person name="Hou L."/>
            <person name="Andersen J.H."/>
            <person name="Hansen E.H."/>
            <person name="Altermark B."/>
            <person name="Li C."/>
            <person name="Kuhnert E."/>
            <person name="Cox R.J."/>
            <person name="Crous P.W."/>
            <person name="Spatafora J.W."/>
            <person name="Lail K."/>
            <person name="Amirebrahimi M."/>
            <person name="Lipzen A."/>
            <person name="Pangilinan J."/>
            <person name="Andreopoulos W."/>
            <person name="Hayes R.D."/>
            <person name="Ng V."/>
            <person name="Grigoriev I.V."/>
            <person name="Jackson S.A."/>
            <person name="Sutton T.D.S."/>
            <person name="Dobson A.D.W."/>
            <person name="Rama T."/>
        </authorList>
    </citation>
    <scope>NUCLEOTIDE SEQUENCE</scope>
    <source>
        <strain evidence="1">TRa3180A</strain>
    </source>
</reference>
<evidence type="ECO:0000313" key="2">
    <source>
        <dbReference type="Proteomes" id="UP000887226"/>
    </source>
</evidence>
<sequence>MAVEPNIAAGGFRTPLEKDTALLRQEYSNHPMLKNGLFNHPEFEQFTAAVITAEKSLVADWYPHLVAIEKTVSAFSDRLQTLADVLQSGQAAAAAQILELTREVKELRGGL</sequence>
<gene>
    <name evidence="1" type="ORF">BJ878DRAFT_546859</name>
</gene>
<dbReference type="GO" id="GO:0003677">
    <property type="term" value="F:DNA binding"/>
    <property type="evidence" value="ECO:0007669"/>
    <property type="project" value="InterPro"/>
</dbReference>
<dbReference type="Proteomes" id="UP000887226">
    <property type="component" value="Unassembled WGS sequence"/>
</dbReference>
<evidence type="ECO:0000313" key="1">
    <source>
        <dbReference type="EMBL" id="KAG9239895.1"/>
    </source>
</evidence>
<dbReference type="Gene3D" id="1.10.443.20">
    <property type="entry name" value="Centromere DNA-binding protein complex CBF3 subunit, domain 2"/>
    <property type="match status" value="1"/>
</dbReference>
<proteinExistence type="predicted"/>
<comment type="caution">
    <text evidence="1">The sequence shown here is derived from an EMBL/GenBank/DDBJ whole genome shotgun (WGS) entry which is preliminary data.</text>
</comment>
<accession>A0A9P8CAU9</accession>
<dbReference type="InterPro" id="IPR038279">
    <property type="entry name" value="Ndc10_dom2_sf"/>
</dbReference>
<protein>
    <submittedName>
        <fullName evidence="1">Uncharacterized protein</fullName>
    </submittedName>
</protein>
<organism evidence="1 2">
    <name type="scientific">Calycina marina</name>
    <dbReference type="NCBI Taxonomy" id="1763456"/>
    <lineage>
        <taxon>Eukaryota</taxon>
        <taxon>Fungi</taxon>
        <taxon>Dikarya</taxon>
        <taxon>Ascomycota</taxon>
        <taxon>Pezizomycotina</taxon>
        <taxon>Leotiomycetes</taxon>
        <taxon>Helotiales</taxon>
        <taxon>Pezizellaceae</taxon>
        <taxon>Calycina</taxon>
    </lineage>
</organism>